<feature type="region of interest" description="Disordered" evidence="2">
    <location>
        <begin position="1"/>
        <end position="44"/>
    </location>
</feature>
<dbReference type="STRING" id="74649.A0A2P6R8B6"/>
<evidence type="ECO:0000256" key="2">
    <source>
        <dbReference type="SAM" id="MobiDB-lite"/>
    </source>
</evidence>
<keyword evidence="4" id="KW-1185">Reference proteome</keyword>
<keyword evidence="1" id="KW-0175">Coiled coil</keyword>
<dbReference type="EMBL" id="PDCK01000041">
    <property type="protein sequence ID" value="PRQ42667.1"/>
    <property type="molecule type" value="Genomic_DNA"/>
</dbReference>
<dbReference type="AlphaFoldDB" id="A0A2P6R8B6"/>
<comment type="caution">
    <text evidence="3">The sequence shown here is derived from an EMBL/GenBank/DDBJ whole genome shotgun (WGS) entry which is preliminary data.</text>
</comment>
<proteinExistence type="predicted"/>
<feature type="coiled-coil region" evidence="1">
    <location>
        <begin position="203"/>
        <end position="357"/>
    </location>
</feature>
<gene>
    <name evidence="3" type="ORF">RchiOBHm_Chr3g0460131</name>
</gene>
<evidence type="ECO:0000313" key="3">
    <source>
        <dbReference type="EMBL" id="PRQ42667.1"/>
    </source>
</evidence>
<feature type="compositionally biased region" description="Basic residues" evidence="2">
    <location>
        <begin position="7"/>
        <end position="19"/>
    </location>
</feature>
<sequence>MEAEDKKKKKRNKNKKKNNKAPDDVPVAENSSQVSLSAAAAAADTISEDVQISGNGQVSEAADNAVQYVDANPIRHENGTEQRSLLAESEERHWLQKEAELEEMIKQLEKEKDLQMHKEATFEGTIKQLQNEKDSSEQNVATLEGTIKLLRDEKDAHMQKEATLEDTIKLLREETDSHIHKEAILQKEIVQLRSETDSWLQKEVGLEEKISRLVAEKSTLESEEASLQEKIKHLQSDRDTWILKEDSFKEMIATQTDNIARLQAQVLELEQSRNNLVQENQQLMGNLSSLELQIKDLESVSSNRSSVEGAKHTSEREDLNSQIEAACALVEKLITENADLVEKVNELYVELERHSAKDGLPSTTTFNTTVLPVETLGTINPMSRSGEDMSTSGQKLYSSEVVPLKEEIHNNGNMDSQQAASLQSNGNLDIQHPESVPNSTISYESSESEIVQIPLDADEVRDLESQSAREVKNEAVSLTDAPLIGAPFRLVSFVARYVSGADLVNKS</sequence>
<evidence type="ECO:0000256" key="1">
    <source>
        <dbReference type="SAM" id="Coils"/>
    </source>
</evidence>
<evidence type="ECO:0000313" key="4">
    <source>
        <dbReference type="Proteomes" id="UP000238479"/>
    </source>
</evidence>
<dbReference type="OMA" id="DYHAQNE"/>
<accession>A0A2P6R8B6</accession>
<organism evidence="3 4">
    <name type="scientific">Rosa chinensis</name>
    <name type="common">China rose</name>
    <dbReference type="NCBI Taxonomy" id="74649"/>
    <lineage>
        <taxon>Eukaryota</taxon>
        <taxon>Viridiplantae</taxon>
        <taxon>Streptophyta</taxon>
        <taxon>Embryophyta</taxon>
        <taxon>Tracheophyta</taxon>
        <taxon>Spermatophyta</taxon>
        <taxon>Magnoliopsida</taxon>
        <taxon>eudicotyledons</taxon>
        <taxon>Gunneridae</taxon>
        <taxon>Pentapetalae</taxon>
        <taxon>rosids</taxon>
        <taxon>fabids</taxon>
        <taxon>Rosales</taxon>
        <taxon>Rosaceae</taxon>
        <taxon>Rosoideae</taxon>
        <taxon>Rosoideae incertae sedis</taxon>
        <taxon>Rosa</taxon>
    </lineage>
</organism>
<name>A0A2P6R8B6_ROSCH</name>
<feature type="coiled-coil region" evidence="1">
    <location>
        <begin position="91"/>
        <end position="174"/>
    </location>
</feature>
<reference evidence="3 4" key="1">
    <citation type="journal article" date="2018" name="Nat. Genet.">
        <title>The Rosa genome provides new insights in the design of modern roses.</title>
        <authorList>
            <person name="Bendahmane M."/>
        </authorList>
    </citation>
    <scope>NUCLEOTIDE SEQUENCE [LARGE SCALE GENOMIC DNA]</scope>
    <source>
        <strain evidence="4">cv. Old Blush</strain>
    </source>
</reference>
<dbReference type="OrthoDB" id="633301at2759"/>
<protein>
    <submittedName>
        <fullName evidence="3">Putative transcription factor bZIP family</fullName>
    </submittedName>
</protein>
<dbReference type="Proteomes" id="UP000238479">
    <property type="component" value="Chromosome 3"/>
</dbReference>
<dbReference type="Gramene" id="PRQ42667">
    <property type="protein sequence ID" value="PRQ42667"/>
    <property type="gene ID" value="RchiOBHm_Chr3g0460131"/>
</dbReference>